<evidence type="ECO:0000313" key="2">
    <source>
        <dbReference type="Proteomes" id="UP000551353"/>
    </source>
</evidence>
<proteinExistence type="predicted"/>
<dbReference type="EMBL" id="JACIFX010000003">
    <property type="protein sequence ID" value="MBB4228776.1"/>
    <property type="molecule type" value="Genomic_DNA"/>
</dbReference>
<comment type="caution">
    <text evidence="1">The sequence shown here is derived from an EMBL/GenBank/DDBJ whole genome shotgun (WGS) entry which is preliminary data.</text>
</comment>
<gene>
    <name evidence="1" type="ORF">GGD56_002618</name>
</gene>
<evidence type="ECO:0000313" key="1">
    <source>
        <dbReference type="EMBL" id="MBB4228776.1"/>
    </source>
</evidence>
<keyword evidence="2" id="KW-1185">Reference proteome</keyword>
<accession>A0ABR6ILL2</accession>
<name>A0ABR6ILL2_9HYPH</name>
<reference evidence="1 2" key="1">
    <citation type="submission" date="2020-08" db="EMBL/GenBank/DDBJ databases">
        <title>Genomic Encyclopedia of Type Strains, Phase IV (KMG-V): Genome sequencing to study the core and pangenomes of soil and plant-associated prokaryotes.</title>
        <authorList>
            <person name="Whitman W."/>
        </authorList>
    </citation>
    <scope>NUCLEOTIDE SEQUENCE [LARGE SCALE GENOMIC DNA]</scope>
    <source>
        <strain evidence="1 2">SEMIA 4087</strain>
    </source>
</reference>
<dbReference type="RefSeq" id="WP_022715074.1">
    <property type="nucleotide sequence ID" value="NZ_JBFPMX010000009.1"/>
</dbReference>
<organism evidence="1 2">
    <name type="scientific">Rhizobium mongolense</name>
    <dbReference type="NCBI Taxonomy" id="57676"/>
    <lineage>
        <taxon>Bacteria</taxon>
        <taxon>Pseudomonadati</taxon>
        <taxon>Pseudomonadota</taxon>
        <taxon>Alphaproteobacteria</taxon>
        <taxon>Hyphomicrobiales</taxon>
        <taxon>Rhizobiaceae</taxon>
        <taxon>Rhizobium/Agrobacterium group</taxon>
        <taxon>Rhizobium</taxon>
    </lineage>
</organism>
<protein>
    <submittedName>
        <fullName evidence="1">Uncharacterized protein</fullName>
    </submittedName>
</protein>
<dbReference type="Proteomes" id="UP000551353">
    <property type="component" value="Unassembled WGS sequence"/>
</dbReference>
<sequence>MDLAAAALHAAAVAARVELPETAYFTTKRGLIRDALVADGVSETIERLVDALLPV</sequence>